<protein>
    <recommendedName>
        <fullName evidence="4">DUF3093 domain-containing protein</fullName>
    </recommendedName>
</protein>
<dbReference type="AlphaFoldDB" id="A0A931GGD8"/>
<comment type="caution">
    <text evidence="2">The sequence shown here is derived from an EMBL/GenBank/DDBJ whole genome shotgun (WGS) entry which is preliminary data.</text>
</comment>
<keyword evidence="3" id="KW-1185">Reference proteome</keyword>
<keyword evidence="1" id="KW-1133">Transmembrane helix</keyword>
<evidence type="ECO:0000313" key="2">
    <source>
        <dbReference type="EMBL" id="MBG6085682.1"/>
    </source>
</evidence>
<organism evidence="2 3">
    <name type="scientific">Zhihengliuella flava</name>
    <dbReference type="NCBI Taxonomy" id="1285193"/>
    <lineage>
        <taxon>Bacteria</taxon>
        <taxon>Bacillati</taxon>
        <taxon>Actinomycetota</taxon>
        <taxon>Actinomycetes</taxon>
        <taxon>Micrococcales</taxon>
        <taxon>Micrococcaceae</taxon>
        <taxon>Zhihengliuella</taxon>
    </lineage>
</organism>
<evidence type="ECO:0008006" key="4">
    <source>
        <dbReference type="Google" id="ProtNLM"/>
    </source>
</evidence>
<evidence type="ECO:0000256" key="1">
    <source>
        <dbReference type="SAM" id="Phobius"/>
    </source>
</evidence>
<dbReference type="Proteomes" id="UP000625033">
    <property type="component" value="Unassembled WGS sequence"/>
</dbReference>
<keyword evidence="1" id="KW-0472">Membrane</keyword>
<proteinExistence type="predicted"/>
<reference evidence="2" key="1">
    <citation type="submission" date="2020-11" db="EMBL/GenBank/DDBJ databases">
        <title>Sequencing the genomes of 1000 actinobacteria strains.</title>
        <authorList>
            <person name="Klenk H.-P."/>
        </authorList>
    </citation>
    <scope>NUCLEOTIDE SEQUENCE</scope>
    <source>
        <strain evidence="2">DSM 26152</strain>
    </source>
</reference>
<name>A0A931GGD8_9MICC</name>
<feature type="transmembrane region" description="Helical" evidence="1">
    <location>
        <begin position="47"/>
        <end position="65"/>
    </location>
</feature>
<dbReference type="EMBL" id="JADOTZ010000001">
    <property type="protein sequence ID" value="MBG6085682.1"/>
    <property type="molecule type" value="Genomic_DNA"/>
</dbReference>
<accession>A0A931GGD8</accession>
<evidence type="ECO:0000313" key="3">
    <source>
        <dbReference type="Proteomes" id="UP000625033"/>
    </source>
</evidence>
<dbReference type="RefSeq" id="WP_196836841.1">
    <property type="nucleotide sequence ID" value="NZ_JADOTZ010000001.1"/>
</dbReference>
<feature type="transmembrane region" description="Helical" evidence="1">
    <location>
        <begin position="21"/>
        <end position="41"/>
    </location>
</feature>
<dbReference type="Pfam" id="PF11292">
    <property type="entry name" value="DUF3093"/>
    <property type="match status" value="1"/>
</dbReference>
<keyword evidence="1" id="KW-0812">Transmembrane</keyword>
<gene>
    <name evidence="2" type="ORF">IW252_002449</name>
</gene>
<sequence length="161" mass="17587">MPDSSASSPSPTHPTFREYLWPAWWIWIVLLGTGGAAYVMFAPISVGAGLTAGIVVAALLVVVLINHTMTSGRIEVDEQWVRVGRARIERRFIGDVAAFRGEDAHAARGRDLNGTAYMCFRGWIDPVVTLQVTDPEDATPYWITSTRRPDELLAALDSSGS</sequence>
<dbReference type="InterPro" id="IPR021443">
    <property type="entry name" value="DUF3093"/>
</dbReference>